<dbReference type="RefSeq" id="WP_307247479.1">
    <property type="nucleotide sequence ID" value="NZ_JAUSQZ010000001.1"/>
</dbReference>
<accession>A0ABT9P9J0</accession>
<name>A0ABT9P9J0_9ACTN</name>
<proteinExistence type="predicted"/>
<protein>
    <submittedName>
        <fullName evidence="1">Uncharacterized protein</fullName>
    </submittedName>
</protein>
<gene>
    <name evidence="1" type="ORF">J2S57_005110</name>
</gene>
<evidence type="ECO:0000313" key="1">
    <source>
        <dbReference type="EMBL" id="MDP9829361.1"/>
    </source>
</evidence>
<organism evidence="1 2">
    <name type="scientific">Kineosporia succinea</name>
    <dbReference type="NCBI Taxonomy" id="84632"/>
    <lineage>
        <taxon>Bacteria</taxon>
        <taxon>Bacillati</taxon>
        <taxon>Actinomycetota</taxon>
        <taxon>Actinomycetes</taxon>
        <taxon>Kineosporiales</taxon>
        <taxon>Kineosporiaceae</taxon>
        <taxon>Kineosporia</taxon>
    </lineage>
</organism>
<keyword evidence="2" id="KW-1185">Reference proteome</keyword>
<dbReference type="Proteomes" id="UP001235712">
    <property type="component" value="Unassembled WGS sequence"/>
</dbReference>
<dbReference type="EMBL" id="JAUSQZ010000001">
    <property type="protein sequence ID" value="MDP9829361.1"/>
    <property type="molecule type" value="Genomic_DNA"/>
</dbReference>
<comment type="caution">
    <text evidence="1">The sequence shown here is derived from an EMBL/GenBank/DDBJ whole genome shotgun (WGS) entry which is preliminary data.</text>
</comment>
<evidence type="ECO:0000313" key="2">
    <source>
        <dbReference type="Proteomes" id="UP001235712"/>
    </source>
</evidence>
<reference evidence="1 2" key="1">
    <citation type="submission" date="2023-07" db="EMBL/GenBank/DDBJ databases">
        <title>Sequencing the genomes of 1000 actinobacteria strains.</title>
        <authorList>
            <person name="Klenk H.-P."/>
        </authorList>
    </citation>
    <scope>NUCLEOTIDE SEQUENCE [LARGE SCALE GENOMIC DNA]</scope>
    <source>
        <strain evidence="1 2">DSM 44388</strain>
    </source>
</reference>
<sequence length="127" mass="13692">MADVSYRTVWSYVGGRAPVCQPHATIDAAYADRDQLAAEPDIARAWVESAEWLPVGEEHPLVRENARLLSLLAAVRRANNAALDEGPRRHAIGSLVRAAGRLPAHAINRGREIYADIVAKEGGGSSD</sequence>